<protein>
    <recommendedName>
        <fullName evidence="4">Neuroglian</fullName>
    </recommendedName>
</protein>
<feature type="chain" id="PRO_5035466519" description="Neuroglian" evidence="1">
    <location>
        <begin position="21"/>
        <end position="83"/>
    </location>
</feature>
<evidence type="ECO:0000313" key="3">
    <source>
        <dbReference type="Proteomes" id="UP000792457"/>
    </source>
</evidence>
<evidence type="ECO:0000313" key="2">
    <source>
        <dbReference type="EMBL" id="KAG8240342.1"/>
    </source>
</evidence>
<proteinExistence type="predicted"/>
<gene>
    <name evidence="2" type="ORF">J437_LFUL000817</name>
</gene>
<keyword evidence="3" id="KW-1185">Reference proteome</keyword>
<comment type="caution">
    <text evidence="2">The sequence shown here is derived from an EMBL/GenBank/DDBJ whole genome shotgun (WGS) entry which is preliminary data.</text>
</comment>
<dbReference type="OrthoDB" id="6244967at2759"/>
<dbReference type="EMBL" id="KZ312450">
    <property type="protein sequence ID" value="KAG8240342.1"/>
    <property type="molecule type" value="Genomic_DNA"/>
</dbReference>
<reference evidence="2" key="1">
    <citation type="submission" date="2013-04" db="EMBL/GenBank/DDBJ databases">
        <authorList>
            <person name="Qu J."/>
            <person name="Murali S.C."/>
            <person name="Bandaranaike D."/>
            <person name="Bellair M."/>
            <person name="Blankenburg K."/>
            <person name="Chao H."/>
            <person name="Dinh H."/>
            <person name="Doddapaneni H."/>
            <person name="Downs B."/>
            <person name="Dugan-Rocha S."/>
            <person name="Elkadiri S."/>
            <person name="Gnanaolivu R.D."/>
            <person name="Hernandez B."/>
            <person name="Javaid M."/>
            <person name="Jayaseelan J.C."/>
            <person name="Lee S."/>
            <person name="Li M."/>
            <person name="Ming W."/>
            <person name="Munidasa M."/>
            <person name="Muniz J."/>
            <person name="Nguyen L."/>
            <person name="Ongeri F."/>
            <person name="Osuji N."/>
            <person name="Pu L.-L."/>
            <person name="Puazo M."/>
            <person name="Qu C."/>
            <person name="Quiroz J."/>
            <person name="Raj R."/>
            <person name="Weissenberger G."/>
            <person name="Xin Y."/>
            <person name="Zou X."/>
            <person name="Han Y."/>
            <person name="Richards S."/>
            <person name="Worley K."/>
            <person name="Muzny D."/>
            <person name="Gibbs R."/>
        </authorList>
    </citation>
    <scope>NUCLEOTIDE SEQUENCE</scope>
    <source>
        <strain evidence="2">Sampled in the wild</strain>
    </source>
</reference>
<reference evidence="2" key="2">
    <citation type="submission" date="2017-10" db="EMBL/GenBank/DDBJ databases">
        <title>Ladona fulva Genome sequencing and assembly.</title>
        <authorList>
            <person name="Murali S."/>
            <person name="Richards S."/>
            <person name="Bandaranaike D."/>
            <person name="Bellair M."/>
            <person name="Blankenburg K."/>
            <person name="Chao H."/>
            <person name="Dinh H."/>
            <person name="Doddapaneni H."/>
            <person name="Dugan-Rocha S."/>
            <person name="Elkadiri S."/>
            <person name="Gnanaolivu R."/>
            <person name="Hernandez B."/>
            <person name="Skinner E."/>
            <person name="Javaid M."/>
            <person name="Lee S."/>
            <person name="Li M."/>
            <person name="Ming W."/>
            <person name="Munidasa M."/>
            <person name="Muniz J."/>
            <person name="Nguyen L."/>
            <person name="Hughes D."/>
            <person name="Osuji N."/>
            <person name="Pu L.-L."/>
            <person name="Puazo M."/>
            <person name="Qu C."/>
            <person name="Quiroz J."/>
            <person name="Raj R."/>
            <person name="Weissenberger G."/>
            <person name="Xin Y."/>
            <person name="Zou X."/>
            <person name="Han Y."/>
            <person name="Worley K."/>
            <person name="Muzny D."/>
            <person name="Gibbs R."/>
        </authorList>
    </citation>
    <scope>NUCLEOTIDE SEQUENCE</scope>
    <source>
        <strain evidence="2">Sampled in the wild</strain>
    </source>
</reference>
<dbReference type="AlphaFoldDB" id="A0A8K0KT13"/>
<name>A0A8K0KT13_LADFU</name>
<dbReference type="Proteomes" id="UP000792457">
    <property type="component" value="Unassembled WGS sequence"/>
</dbReference>
<evidence type="ECO:0008006" key="4">
    <source>
        <dbReference type="Google" id="ProtNLM"/>
    </source>
</evidence>
<accession>A0A8K0KT13</accession>
<evidence type="ECO:0000256" key="1">
    <source>
        <dbReference type="SAM" id="SignalP"/>
    </source>
</evidence>
<keyword evidence="1" id="KW-0732">Signal</keyword>
<sequence length="83" mass="9365">MESFVRFAVLITALGVCTHALIQSPPRIVKQPPTDEVLFQVAVQQIENDKPFIIECEAEGEPAPKTRKVSADRRIEEIRMNSM</sequence>
<organism evidence="2 3">
    <name type="scientific">Ladona fulva</name>
    <name type="common">Scarce chaser dragonfly</name>
    <name type="synonym">Libellula fulva</name>
    <dbReference type="NCBI Taxonomy" id="123851"/>
    <lineage>
        <taxon>Eukaryota</taxon>
        <taxon>Metazoa</taxon>
        <taxon>Ecdysozoa</taxon>
        <taxon>Arthropoda</taxon>
        <taxon>Hexapoda</taxon>
        <taxon>Insecta</taxon>
        <taxon>Pterygota</taxon>
        <taxon>Palaeoptera</taxon>
        <taxon>Odonata</taxon>
        <taxon>Epiprocta</taxon>
        <taxon>Anisoptera</taxon>
        <taxon>Libelluloidea</taxon>
        <taxon>Libellulidae</taxon>
        <taxon>Ladona</taxon>
    </lineage>
</organism>
<feature type="signal peptide" evidence="1">
    <location>
        <begin position="1"/>
        <end position="20"/>
    </location>
</feature>